<keyword evidence="2" id="KW-1003">Cell membrane</keyword>
<dbReference type="RefSeq" id="WP_003247848.1">
    <property type="nucleotide sequence ID" value="NZ_AP025621.1"/>
</dbReference>
<dbReference type="Proteomes" id="UP000093052">
    <property type="component" value="Chromosome"/>
</dbReference>
<dbReference type="CDD" id="cd13128">
    <property type="entry name" value="MATE_Wzx_like"/>
    <property type="match status" value="1"/>
</dbReference>
<feature type="transmembrane region" description="Helical" evidence="6">
    <location>
        <begin position="353"/>
        <end position="372"/>
    </location>
</feature>
<dbReference type="KEGG" id="ptl:AOT13_01440"/>
<feature type="transmembrane region" description="Helical" evidence="6">
    <location>
        <begin position="378"/>
        <end position="398"/>
    </location>
</feature>
<feature type="transmembrane region" description="Helical" evidence="6">
    <location>
        <begin position="250"/>
        <end position="268"/>
    </location>
</feature>
<accession>A0AAN0YLR5</accession>
<evidence type="ECO:0000256" key="1">
    <source>
        <dbReference type="ARBA" id="ARBA00004651"/>
    </source>
</evidence>
<keyword evidence="5 6" id="KW-0472">Membrane</keyword>
<dbReference type="EMBL" id="CP016622">
    <property type="protein sequence ID" value="ANZ28894.1"/>
    <property type="molecule type" value="Genomic_DNA"/>
</dbReference>
<evidence type="ECO:0000256" key="2">
    <source>
        <dbReference type="ARBA" id="ARBA00022475"/>
    </source>
</evidence>
<feature type="transmembrane region" description="Helical" evidence="6">
    <location>
        <begin position="212"/>
        <end position="230"/>
    </location>
</feature>
<keyword evidence="8" id="KW-1185">Reference proteome</keyword>
<organism evidence="7 8">
    <name type="scientific">Parageobacillus thermoglucosidasius</name>
    <name type="common">Geobacillus thermoglucosidasius</name>
    <dbReference type="NCBI Taxonomy" id="1426"/>
    <lineage>
        <taxon>Bacteria</taxon>
        <taxon>Bacillati</taxon>
        <taxon>Bacillota</taxon>
        <taxon>Bacilli</taxon>
        <taxon>Bacillales</taxon>
        <taxon>Anoxybacillaceae</taxon>
        <taxon>Parageobacillus</taxon>
    </lineage>
</organism>
<feature type="transmembrane region" description="Helical" evidence="6">
    <location>
        <begin position="289"/>
        <end position="309"/>
    </location>
</feature>
<dbReference type="PANTHER" id="PTHR30250">
    <property type="entry name" value="PST FAMILY PREDICTED COLANIC ACID TRANSPORTER"/>
    <property type="match status" value="1"/>
</dbReference>
<evidence type="ECO:0000313" key="8">
    <source>
        <dbReference type="Proteomes" id="UP000093052"/>
    </source>
</evidence>
<dbReference type="PANTHER" id="PTHR30250:SF11">
    <property type="entry name" value="O-ANTIGEN TRANSPORTER-RELATED"/>
    <property type="match status" value="1"/>
</dbReference>
<sequence length="475" mass="53238">MNLILKNATYLFTSNVIVRLLSALTSILVARYLGANDYGILSLALAISSIAGYFTDMGLSHTFIREATKDDKVDLVSLVGGHFKLRIIFGVIVSIILYIIVELLYKDPYVKKVIYLMVYPTIVGAAMQGIGATYFQAVQQMHYTALIRSLSGVITAATLILGLIFKWSLPLLSFIYGFSSLFGGFFSILLLSRKISLFRGWNSNLLHDLLNFTLGGLLVMILPQVPLIILEKVTNFEQVGYFSAAYRIPSILYQVPGVVAAAFYPVLFRYGSNREYDKHLEMAIIEAKTMTLLGGCMVLPFLLYSNWWINILFGAHWEKVASLLSIVCIVVLLQSINYPLADSLTTKGYQKKRTFVMFITLIVAIFCCYYLGKALNSLGGALAVVVIELSLLIGLVLFNKKHGVLILQRGFLYNLVVLLIVIFLGILLKDYIHPLVGSLFFVLIFVFLVLVLDKQLRSLLIVNIMFKEYKKRSKC</sequence>
<dbReference type="GeneID" id="56924140"/>
<feature type="transmembrane region" description="Helical" evidence="6">
    <location>
        <begin position="85"/>
        <end position="101"/>
    </location>
</feature>
<evidence type="ECO:0000313" key="7">
    <source>
        <dbReference type="EMBL" id="ANZ28894.1"/>
    </source>
</evidence>
<proteinExistence type="predicted"/>
<dbReference type="InterPro" id="IPR002797">
    <property type="entry name" value="Polysacc_synth"/>
</dbReference>
<feature type="transmembrane region" description="Helical" evidence="6">
    <location>
        <begin position="146"/>
        <end position="165"/>
    </location>
</feature>
<evidence type="ECO:0000256" key="4">
    <source>
        <dbReference type="ARBA" id="ARBA00022989"/>
    </source>
</evidence>
<dbReference type="GO" id="GO:0005886">
    <property type="term" value="C:plasma membrane"/>
    <property type="evidence" value="ECO:0007669"/>
    <property type="project" value="UniProtKB-SubCell"/>
</dbReference>
<feature type="transmembrane region" description="Helical" evidence="6">
    <location>
        <begin position="40"/>
        <end position="64"/>
    </location>
</feature>
<evidence type="ECO:0000256" key="5">
    <source>
        <dbReference type="ARBA" id="ARBA00023136"/>
    </source>
</evidence>
<gene>
    <name evidence="7" type="ORF">BCV53_01445</name>
</gene>
<feature type="transmembrane region" description="Helical" evidence="6">
    <location>
        <begin position="113"/>
        <end position="134"/>
    </location>
</feature>
<feature type="transmembrane region" description="Helical" evidence="6">
    <location>
        <begin position="321"/>
        <end position="341"/>
    </location>
</feature>
<feature type="transmembrane region" description="Helical" evidence="6">
    <location>
        <begin position="434"/>
        <end position="452"/>
    </location>
</feature>
<evidence type="ECO:0000256" key="6">
    <source>
        <dbReference type="SAM" id="Phobius"/>
    </source>
</evidence>
<protein>
    <submittedName>
        <fullName evidence="7">Polysaccharide biosynthesis protein</fullName>
    </submittedName>
</protein>
<reference evidence="8" key="1">
    <citation type="journal article" date="2016" name="Genome Announc.">
        <title>Complete Genome Sequence of Geobacillus thermoglucosidasius NCIMB 11955, the Progenitor of a Bioethanol Production Strain.</title>
        <authorList>
            <person name="Sheng L."/>
            <person name="Zhang Y."/>
            <person name="Minton N.P."/>
        </authorList>
    </citation>
    <scope>NUCLEOTIDE SEQUENCE [LARGE SCALE GENOMIC DNA]</scope>
    <source>
        <strain evidence="8">NCIMB 11955</strain>
    </source>
</reference>
<feature type="transmembrane region" description="Helical" evidence="6">
    <location>
        <begin position="12"/>
        <end position="34"/>
    </location>
</feature>
<keyword evidence="4 6" id="KW-1133">Transmembrane helix</keyword>
<comment type="subcellular location">
    <subcellularLocation>
        <location evidence="1">Cell membrane</location>
        <topology evidence="1">Multi-pass membrane protein</topology>
    </subcellularLocation>
</comment>
<dbReference type="Pfam" id="PF01943">
    <property type="entry name" value="Polysacc_synt"/>
    <property type="match status" value="1"/>
</dbReference>
<evidence type="ECO:0000256" key="3">
    <source>
        <dbReference type="ARBA" id="ARBA00022692"/>
    </source>
</evidence>
<dbReference type="InterPro" id="IPR050833">
    <property type="entry name" value="Poly_Biosynth_Transport"/>
</dbReference>
<name>A0AAN0YLR5_PARTM</name>
<feature type="transmembrane region" description="Helical" evidence="6">
    <location>
        <begin position="410"/>
        <end position="428"/>
    </location>
</feature>
<dbReference type="AlphaFoldDB" id="A0AAN0YLR5"/>
<keyword evidence="3 6" id="KW-0812">Transmembrane</keyword>
<feature type="transmembrane region" description="Helical" evidence="6">
    <location>
        <begin position="171"/>
        <end position="191"/>
    </location>
</feature>